<dbReference type="InterPro" id="IPR025659">
    <property type="entry name" value="Tubby-like_C"/>
</dbReference>
<reference evidence="3" key="1">
    <citation type="submission" date="2020-10" db="EMBL/GenBank/DDBJ databases">
        <authorList>
            <person name="Han B."/>
            <person name="Lu T."/>
            <person name="Zhao Q."/>
            <person name="Huang X."/>
            <person name="Zhao Y."/>
        </authorList>
    </citation>
    <scope>NUCLEOTIDE SEQUENCE</scope>
</reference>
<accession>A0A811QJS5</accession>
<evidence type="ECO:0000313" key="3">
    <source>
        <dbReference type="EMBL" id="CAD6258632.1"/>
    </source>
</evidence>
<dbReference type="PANTHER" id="PTHR31087">
    <property type="match status" value="1"/>
</dbReference>
<feature type="compositionally biased region" description="Polar residues" evidence="2">
    <location>
        <begin position="55"/>
        <end position="69"/>
    </location>
</feature>
<sequence>MGLGGTWAAHNYAGQSPSPPHLSRLRLQLPMPFGQTLSPTSYKSLPPLLHPIQSAPCSLSPPATSRNSRQTQPTEEKQTKTVSSEKGEQSRRAVPTQWPGHAPTPSRRSRPRRRRSSSSSDDDHHQHQPRGRCGRPPTTGPGAAAGADGVAQPRKSLLLSCSGFTVYDASGALAFRVDCYDSARRGLRRRAAEVVLMDVAGTPLLTVRRRSRLTSLGLAPDRWLIFDGDAAAGAGCRRPNKAKPFMSMRRARLGIGLGLLGASSGKAPLAYVTPLKAQAGEAYVVEGSYGARACAVRDARGDAVAEVRRKERVGDDVFRLVAGPRLGSPLAMALVIALDEMFAAGAGSGSGSGSARRPSLLRRTWSARGRG</sequence>
<feature type="compositionally biased region" description="Basic residues" evidence="2">
    <location>
        <begin position="107"/>
        <end position="116"/>
    </location>
</feature>
<name>A0A811QJS5_9POAL</name>
<comment type="caution">
    <text evidence="3">The sequence shown here is derived from an EMBL/GenBank/DDBJ whole genome shotgun (WGS) entry which is preliminary data.</text>
</comment>
<dbReference type="EMBL" id="CAJGYO010000010">
    <property type="protein sequence ID" value="CAD6258632.1"/>
    <property type="molecule type" value="Genomic_DNA"/>
</dbReference>
<organism evidence="3 4">
    <name type="scientific">Miscanthus lutarioriparius</name>
    <dbReference type="NCBI Taxonomy" id="422564"/>
    <lineage>
        <taxon>Eukaryota</taxon>
        <taxon>Viridiplantae</taxon>
        <taxon>Streptophyta</taxon>
        <taxon>Embryophyta</taxon>
        <taxon>Tracheophyta</taxon>
        <taxon>Spermatophyta</taxon>
        <taxon>Magnoliopsida</taxon>
        <taxon>Liliopsida</taxon>
        <taxon>Poales</taxon>
        <taxon>Poaceae</taxon>
        <taxon>PACMAD clade</taxon>
        <taxon>Panicoideae</taxon>
        <taxon>Andropogonodae</taxon>
        <taxon>Andropogoneae</taxon>
        <taxon>Saccharinae</taxon>
        <taxon>Miscanthus</taxon>
    </lineage>
</organism>
<dbReference type="Gene3D" id="2.40.160.200">
    <property type="entry name" value="LURP1-related"/>
    <property type="match status" value="1"/>
</dbReference>
<dbReference type="InterPro" id="IPR038595">
    <property type="entry name" value="LOR_sf"/>
</dbReference>
<comment type="similarity">
    <text evidence="1">Belongs to the LOR family.</text>
</comment>
<evidence type="ECO:0000256" key="2">
    <source>
        <dbReference type="SAM" id="MobiDB-lite"/>
    </source>
</evidence>
<dbReference type="PANTHER" id="PTHR31087:SF131">
    <property type="entry name" value="TRANSLATION INITIATION FACTOR 2B FAMILY PROTEIN, PUTATIVE, EXPRESSED-RELATED"/>
    <property type="match status" value="1"/>
</dbReference>
<evidence type="ECO:0000313" key="4">
    <source>
        <dbReference type="Proteomes" id="UP000604825"/>
    </source>
</evidence>
<dbReference type="InterPro" id="IPR007612">
    <property type="entry name" value="LOR"/>
</dbReference>
<feature type="region of interest" description="Disordered" evidence="2">
    <location>
        <begin position="347"/>
        <end position="371"/>
    </location>
</feature>
<protein>
    <submittedName>
        <fullName evidence="3">Uncharacterized protein</fullName>
    </submittedName>
</protein>
<dbReference type="AlphaFoldDB" id="A0A811QJS5"/>
<feature type="region of interest" description="Disordered" evidence="2">
    <location>
        <begin position="1"/>
        <end position="150"/>
    </location>
</feature>
<dbReference type="SUPFAM" id="SSF54518">
    <property type="entry name" value="Tubby C-terminal domain-like"/>
    <property type="match status" value="1"/>
</dbReference>
<gene>
    <name evidence="3" type="ORF">NCGR_LOCUS42102</name>
</gene>
<feature type="compositionally biased region" description="Low complexity" evidence="2">
    <location>
        <begin position="134"/>
        <end position="150"/>
    </location>
</feature>
<dbReference type="Proteomes" id="UP000604825">
    <property type="component" value="Unassembled WGS sequence"/>
</dbReference>
<keyword evidence="4" id="KW-1185">Reference proteome</keyword>
<proteinExistence type="inferred from homology"/>
<dbReference type="OrthoDB" id="748129at2759"/>
<dbReference type="Pfam" id="PF04525">
    <property type="entry name" value="LOR"/>
    <property type="match status" value="1"/>
</dbReference>
<feature type="compositionally biased region" description="Basic and acidic residues" evidence="2">
    <location>
        <begin position="74"/>
        <end position="91"/>
    </location>
</feature>
<evidence type="ECO:0000256" key="1">
    <source>
        <dbReference type="ARBA" id="ARBA00005437"/>
    </source>
</evidence>